<gene>
    <name evidence="2" type="ORF">L248_2334</name>
</gene>
<proteinExistence type="predicted"/>
<dbReference type="RefSeq" id="WP_022529000.1">
    <property type="nucleotide sequence ID" value="NZ_KI271585.1"/>
</dbReference>
<dbReference type="STRING" id="1231336.L248_2334"/>
<dbReference type="HOGENOM" id="CLU_115697_6_0_9"/>
<dbReference type="Gene3D" id="1.20.120.1870">
    <property type="entry name" value="Fic/DOC protein, Fido domain"/>
    <property type="match status" value="1"/>
</dbReference>
<dbReference type="EMBL" id="KI271585">
    <property type="protein sequence ID" value="ERL65648.1"/>
    <property type="molecule type" value="Genomic_DNA"/>
</dbReference>
<dbReference type="PROSITE" id="PS51459">
    <property type="entry name" value="FIDO"/>
    <property type="match status" value="1"/>
</dbReference>
<dbReference type="InterPro" id="IPR003812">
    <property type="entry name" value="Fido"/>
</dbReference>
<dbReference type="eggNOG" id="COG3654">
    <property type="taxonomic scope" value="Bacteria"/>
</dbReference>
<evidence type="ECO:0000313" key="3">
    <source>
        <dbReference type="Proteomes" id="UP000030647"/>
    </source>
</evidence>
<dbReference type="GO" id="GO:0016301">
    <property type="term" value="F:kinase activity"/>
    <property type="evidence" value="ECO:0007669"/>
    <property type="project" value="InterPro"/>
</dbReference>
<dbReference type="PANTHER" id="PTHR39426">
    <property type="entry name" value="HOMOLOGY TO DEATH-ON-CURING PROTEIN OF PHAGE P1"/>
    <property type="match status" value="1"/>
</dbReference>
<dbReference type="NCBIfam" id="TIGR01550">
    <property type="entry name" value="DOC_P1"/>
    <property type="match status" value="1"/>
</dbReference>
<dbReference type="Pfam" id="PF02661">
    <property type="entry name" value="Fic"/>
    <property type="match status" value="1"/>
</dbReference>
<dbReference type="OrthoDB" id="9802752at2"/>
<reference evidence="3" key="1">
    <citation type="journal article" date="2013" name="Genome Announc.">
        <title>Whole-Genome Sequencing of Lactobacillus shenzhenensis Strain LY-73T.</title>
        <authorList>
            <person name="Lin Z."/>
            <person name="Liu Z."/>
            <person name="Yang R."/>
            <person name="Zou Y."/>
            <person name="Wan D."/>
            <person name="Chen J."/>
            <person name="Guo M."/>
            <person name="Zhao J."/>
            <person name="Fang C."/>
            <person name="Yang R."/>
            <person name="Liu F."/>
        </authorList>
    </citation>
    <scope>NUCLEOTIDE SEQUENCE [LARGE SCALE GENOMIC DNA]</scope>
    <source>
        <strain evidence="3">LY-73</strain>
    </source>
</reference>
<name>U4TUV0_9LACO</name>
<feature type="domain" description="Fido" evidence="1">
    <location>
        <begin position="12"/>
        <end position="134"/>
    </location>
</feature>
<dbReference type="SUPFAM" id="SSF140931">
    <property type="entry name" value="Fic-like"/>
    <property type="match status" value="1"/>
</dbReference>
<dbReference type="InterPro" id="IPR053737">
    <property type="entry name" value="Type_II_TA_Toxin"/>
</dbReference>
<evidence type="ECO:0000313" key="2">
    <source>
        <dbReference type="EMBL" id="ERL65648.1"/>
    </source>
</evidence>
<accession>U4TUV0</accession>
<protein>
    <recommendedName>
        <fullName evidence="1">Fido domain-containing protein</fullName>
    </recommendedName>
</protein>
<organism evidence="2 3">
    <name type="scientific">Schleiferilactobacillus shenzhenensis LY-73</name>
    <dbReference type="NCBI Taxonomy" id="1231336"/>
    <lineage>
        <taxon>Bacteria</taxon>
        <taxon>Bacillati</taxon>
        <taxon>Bacillota</taxon>
        <taxon>Bacilli</taxon>
        <taxon>Lactobacillales</taxon>
        <taxon>Lactobacillaceae</taxon>
        <taxon>Schleiferilactobacillus</taxon>
    </lineage>
</organism>
<evidence type="ECO:0000259" key="1">
    <source>
        <dbReference type="PROSITE" id="PS51459"/>
    </source>
</evidence>
<dbReference type="InterPro" id="IPR036597">
    <property type="entry name" value="Fido-like_dom_sf"/>
</dbReference>
<dbReference type="PANTHER" id="PTHR39426:SF1">
    <property type="entry name" value="HOMOLOGY TO DEATH-ON-CURING PROTEIN OF PHAGE P1"/>
    <property type="match status" value="1"/>
</dbReference>
<sequence>MSGDRKNDLVYPTEADLVAINQWILQAAGETGGGVQYPPGLDLVVTQPQMTLFGEEMYPTVWLKAAYILQKITKKHVFTDGNKRTALAAAAAFLHVNGFDLVQDEEEGIRFVLYVTTEKDSEEVMLTTAEWLKAHSQSITK</sequence>
<dbReference type="Proteomes" id="UP000030647">
    <property type="component" value="Unassembled WGS sequence"/>
</dbReference>
<keyword evidence="3" id="KW-1185">Reference proteome</keyword>
<dbReference type="InterPro" id="IPR006440">
    <property type="entry name" value="Doc"/>
</dbReference>
<dbReference type="AlphaFoldDB" id="U4TUV0"/>